<dbReference type="Gene3D" id="3.30.60.30">
    <property type="match status" value="1"/>
</dbReference>
<evidence type="ECO:0000313" key="2">
    <source>
        <dbReference type="EMBL" id="SOQ51064.1"/>
    </source>
</evidence>
<organism evidence="2">
    <name type="scientific">Spodoptera frugiperda</name>
    <name type="common">Fall armyworm</name>
    <dbReference type="NCBI Taxonomy" id="7108"/>
    <lineage>
        <taxon>Eukaryota</taxon>
        <taxon>Metazoa</taxon>
        <taxon>Ecdysozoa</taxon>
        <taxon>Arthropoda</taxon>
        <taxon>Hexapoda</taxon>
        <taxon>Insecta</taxon>
        <taxon>Pterygota</taxon>
        <taxon>Neoptera</taxon>
        <taxon>Endopterygota</taxon>
        <taxon>Lepidoptera</taxon>
        <taxon>Glossata</taxon>
        <taxon>Ditrysia</taxon>
        <taxon>Noctuoidea</taxon>
        <taxon>Noctuidae</taxon>
        <taxon>Amphipyrinae</taxon>
        <taxon>Spodoptera</taxon>
    </lineage>
</organism>
<proteinExistence type="predicted"/>
<accession>A0A2H1WF13</accession>
<reference evidence="2" key="1">
    <citation type="submission" date="2016-07" db="EMBL/GenBank/DDBJ databases">
        <authorList>
            <person name="Bretaudeau A."/>
        </authorList>
    </citation>
    <scope>NUCLEOTIDE SEQUENCE</scope>
    <source>
        <strain evidence="2">Rice</strain>
        <tissue evidence="2">Whole body</tissue>
    </source>
</reference>
<dbReference type="AlphaFoldDB" id="A0A2H1WF13"/>
<evidence type="ECO:0000256" key="1">
    <source>
        <dbReference type="SAM" id="SignalP"/>
    </source>
</evidence>
<sequence length="143" mass="17091">MFYYSTILFLLLLTADSLNAQANYVNATHPRPWKVLYYPKKTVFKKADLIDKGCVVFLKMCPRFYKRNVVCARHYDGHYKTFDNYCEMEYENCNSWRHSVLLLRNIRKAEKCPVILCPKWESNPRPLARQSQLRRFDQRGSLL</sequence>
<protein>
    <submittedName>
        <fullName evidence="2">SFRICE_007229</fullName>
    </submittedName>
</protein>
<feature type="chain" id="PRO_5013897392" evidence="1">
    <location>
        <begin position="23"/>
        <end position="143"/>
    </location>
</feature>
<dbReference type="EMBL" id="ODYU01007892">
    <property type="protein sequence ID" value="SOQ51064.1"/>
    <property type="molecule type" value="Genomic_DNA"/>
</dbReference>
<feature type="signal peptide" evidence="1">
    <location>
        <begin position="1"/>
        <end position="22"/>
    </location>
</feature>
<gene>
    <name evidence="2" type="ORF">SFRICE_007229</name>
</gene>
<name>A0A2H1WF13_SPOFR</name>
<keyword evidence="1" id="KW-0732">Signal</keyword>
<dbReference type="OrthoDB" id="7263054at2759"/>